<dbReference type="InterPro" id="IPR000620">
    <property type="entry name" value="EamA_dom"/>
</dbReference>
<feature type="transmembrane region" description="Helical" evidence="1">
    <location>
        <begin position="120"/>
        <end position="139"/>
    </location>
</feature>
<feature type="transmembrane region" description="Helical" evidence="1">
    <location>
        <begin position="151"/>
        <end position="172"/>
    </location>
</feature>
<evidence type="ECO:0000313" key="4">
    <source>
        <dbReference type="Proteomes" id="UP000000254"/>
    </source>
</evidence>
<protein>
    <recommendedName>
        <fullName evidence="2">EamA domain-containing protein</fullName>
    </recommendedName>
</protein>
<feature type="domain" description="EamA" evidence="2">
    <location>
        <begin position="6"/>
        <end position="139"/>
    </location>
</feature>
<feature type="transmembrane region" description="Helical" evidence="1">
    <location>
        <begin position="92"/>
        <end position="114"/>
    </location>
</feature>
<feature type="transmembrane region" description="Helical" evidence="1">
    <location>
        <begin position="61"/>
        <end position="80"/>
    </location>
</feature>
<dbReference type="PANTHER" id="PTHR22911:SF137">
    <property type="entry name" value="SOLUTE CARRIER FAMILY 35 MEMBER G2-RELATED"/>
    <property type="match status" value="1"/>
</dbReference>
<keyword evidence="1" id="KW-0812">Transmembrane</keyword>
<name>A3DME4_STAMF</name>
<dbReference type="RefSeq" id="WP_011838995.1">
    <property type="nucleotide sequence ID" value="NC_009033.1"/>
</dbReference>
<feature type="transmembrane region" description="Helical" evidence="1">
    <location>
        <begin position="209"/>
        <end position="229"/>
    </location>
</feature>
<dbReference type="InterPro" id="IPR037185">
    <property type="entry name" value="EmrE-like"/>
</dbReference>
<dbReference type="SUPFAM" id="SSF103481">
    <property type="entry name" value="Multidrug resistance efflux transporter EmrE"/>
    <property type="match status" value="2"/>
</dbReference>
<dbReference type="GeneID" id="4907955"/>
<feature type="transmembrane region" description="Helical" evidence="1">
    <location>
        <begin position="37"/>
        <end position="55"/>
    </location>
</feature>
<dbReference type="KEGG" id="smr:Smar_0700"/>
<keyword evidence="1" id="KW-0472">Membrane</keyword>
<reference evidence="3 4" key="2">
    <citation type="journal article" date="2009" name="Stand. Genomic Sci.">
        <title>Complete genome sequence of Staphylothermus marinus Stetter and Fiala 1986 type strain F1.</title>
        <authorList>
            <person name="Anderson I.J."/>
            <person name="Sun H."/>
            <person name="Lapidus A."/>
            <person name="Copeland A."/>
            <person name="Glavina Del Rio T."/>
            <person name="Tice H."/>
            <person name="Dalin E."/>
            <person name="Lucas S."/>
            <person name="Barry K."/>
            <person name="Land M."/>
            <person name="Richardson P."/>
            <person name="Huber H."/>
            <person name="Kyrpides N.C."/>
        </authorList>
    </citation>
    <scope>NUCLEOTIDE SEQUENCE [LARGE SCALE GENOMIC DNA]</scope>
    <source>
        <strain evidence="4">ATCC 43588 / DSM 3639 / JCM 9404 / F1</strain>
    </source>
</reference>
<dbReference type="EMBL" id="CP000575">
    <property type="protein sequence ID" value="ABN69804.1"/>
    <property type="molecule type" value="Genomic_DNA"/>
</dbReference>
<dbReference type="PANTHER" id="PTHR22911">
    <property type="entry name" value="ACYL-MALONYL CONDENSING ENZYME-RELATED"/>
    <property type="match status" value="1"/>
</dbReference>
<dbReference type="STRING" id="399550.Smar_0700"/>
<accession>A3DME4</accession>
<feature type="domain" description="EamA" evidence="2">
    <location>
        <begin position="149"/>
        <end position="280"/>
    </location>
</feature>
<dbReference type="HOGENOM" id="CLU_1029031_0_0_2"/>
<feature type="transmembrane region" description="Helical" evidence="1">
    <location>
        <begin position="178"/>
        <end position="197"/>
    </location>
</feature>
<dbReference type="AlphaFoldDB" id="A3DME4"/>
<reference evidence="4" key="1">
    <citation type="journal article" date="2009" name="BMC Genomics">
        <title>The complete genome sequence of Staphylothermus marinus reveals differences in sulfur metabolism among heterotrophic Crenarchaeota.</title>
        <authorList>
            <person name="Anderson I.J."/>
            <person name="Dharmarajan L."/>
            <person name="Rodriguez J."/>
            <person name="Hooper S."/>
            <person name="Porat I."/>
            <person name="Ulrich L.E."/>
            <person name="Elkins J.G."/>
            <person name="Mavromatis K."/>
            <person name="Sun H."/>
            <person name="Land M."/>
            <person name="Lapidus A."/>
            <person name="Lucas S."/>
            <person name="Barry K."/>
            <person name="Huber H."/>
            <person name="Zhulin I.B."/>
            <person name="Whitman W.B."/>
            <person name="Mukhopadhyay B."/>
            <person name="Woese C."/>
            <person name="Bristow J."/>
            <person name="Kyrpides N."/>
        </authorList>
    </citation>
    <scope>NUCLEOTIDE SEQUENCE [LARGE SCALE GENOMIC DNA]</scope>
    <source>
        <strain evidence="4">ATCC 43588 / DSM 3639 / JCM 9404 / F1</strain>
    </source>
</reference>
<sequence length="284" mass="30706">MQMEVIGVLSALTASSIWSLSPGLISRYGKGVDAITLNMLRSLHAVFVLFFIFLLTINDRWFVPEGILIVYISAFFGPLLGDTLYIHSIKHIGGGNAVSISYTYIFFAQLYSYLLYGEQLRIQLILGSFIAIIGVYLVYSGQRNDIKIIGFLAALGAALSWGMGATLSKLALNYGDPVTIALLRNLSTTISLLPITYNSVKKVFLDKEVQITAFITGGIGFGIGMTLFLTAINTIGVSATVLATSLTPVLGRILAKYIAGEKPSPKTYLGTIITSTGIFIGLYF</sequence>
<keyword evidence="1" id="KW-1133">Transmembrane helix</keyword>
<dbReference type="eggNOG" id="arCOG00272">
    <property type="taxonomic scope" value="Archaea"/>
</dbReference>
<dbReference type="Pfam" id="PF00892">
    <property type="entry name" value="EamA"/>
    <property type="match status" value="2"/>
</dbReference>
<evidence type="ECO:0000256" key="1">
    <source>
        <dbReference type="SAM" id="Phobius"/>
    </source>
</evidence>
<proteinExistence type="predicted"/>
<organism evidence="3 4">
    <name type="scientific">Staphylothermus marinus (strain ATCC 43588 / DSM 3639 / JCM 9404 / F1)</name>
    <dbReference type="NCBI Taxonomy" id="399550"/>
    <lineage>
        <taxon>Archaea</taxon>
        <taxon>Thermoproteota</taxon>
        <taxon>Thermoprotei</taxon>
        <taxon>Desulfurococcales</taxon>
        <taxon>Desulfurococcaceae</taxon>
        <taxon>Staphylothermus</taxon>
    </lineage>
</organism>
<keyword evidence="4" id="KW-1185">Reference proteome</keyword>
<dbReference type="OrthoDB" id="51653at2157"/>
<evidence type="ECO:0000259" key="2">
    <source>
        <dbReference type="Pfam" id="PF00892"/>
    </source>
</evidence>
<evidence type="ECO:0000313" key="3">
    <source>
        <dbReference type="EMBL" id="ABN69804.1"/>
    </source>
</evidence>
<dbReference type="GO" id="GO:0016020">
    <property type="term" value="C:membrane"/>
    <property type="evidence" value="ECO:0007669"/>
    <property type="project" value="InterPro"/>
</dbReference>
<dbReference type="Proteomes" id="UP000000254">
    <property type="component" value="Chromosome"/>
</dbReference>
<gene>
    <name evidence="3" type="ordered locus">Smar_0700</name>
</gene>
<feature type="transmembrane region" description="Helical" evidence="1">
    <location>
        <begin position="6"/>
        <end position="25"/>
    </location>
</feature>